<comment type="caution">
    <text evidence="7">The sequence shown here is derived from an EMBL/GenBank/DDBJ whole genome shotgun (WGS) entry which is preliminary data.</text>
</comment>
<dbReference type="CDD" id="cd06171">
    <property type="entry name" value="Sigma70_r4"/>
    <property type="match status" value="1"/>
</dbReference>
<sequence length="172" mass="20581">MTSRQMRKREKAFVRFLKQYKPNLYWLTYSYMKNEQDSLDVIQDSIQKALQSLDRLEDEERMKAWFYQILTRTAIDAIRKRQHSISYDTDRLIELVATKEDTYPDSDLRQALEELPVMYREVVILHYFEDLILKDVATILELNLSTTKSRLYKGLTLLKMKLNGDELDVEQT</sequence>
<protein>
    <submittedName>
        <fullName evidence="7">RNA polymerase subunit sigma-70</fullName>
    </submittedName>
</protein>
<dbReference type="Pfam" id="PF08281">
    <property type="entry name" value="Sigma70_r4_2"/>
    <property type="match status" value="1"/>
</dbReference>
<evidence type="ECO:0000256" key="1">
    <source>
        <dbReference type="ARBA" id="ARBA00010641"/>
    </source>
</evidence>
<evidence type="ECO:0000313" key="7">
    <source>
        <dbReference type="EMBL" id="KSU48844.1"/>
    </source>
</evidence>
<evidence type="ECO:0000256" key="4">
    <source>
        <dbReference type="ARBA" id="ARBA00023163"/>
    </source>
</evidence>
<dbReference type="OrthoDB" id="9782703at2"/>
<dbReference type="RefSeq" id="WP_052017215.1">
    <property type="nucleotide sequence ID" value="NZ_JAXUAT010000029.1"/>
</dbReference>
<gene>
    <name evidence="7" type="ORF">AS033_10985</name>
</gene>
<evidence type="ECO:0000256" key="2">
    <source>
        <dbReference type="ARBA" id="ARBA00023015"/>
    </source>
</evidence>
<proteinExistence type="inferred from homology"/>
<name>A0A0V8GEZ5_9BACL</name>
<reference evidence="7 8" key="1">
    <citation type="journal article" date="2015" name="Int. J. Syst. Evol. Microbiol.">
        <title>Exiguobacterium enclense sp. nov., isolated from sediment.</title>
        <authorList>
            <person name="Dastager S.G."/>
            <person name="Mawlankar R."/>
            <person name="Sonalkar V.V."/>
            <person name="Thorat M.N."/>
            <person name="Mual P."/>
            <person name="Verma A."/>
            <person name="Krishnamurthi S."/>
            <person name="Tang S.K."/>
            <person name="Li W.J."/>
        </authorList>
    </citation>
    <scope>NUCLEOTIDE SEQUENCE [LARGE SCALE GENOMIC DNA]</scope>
    <source>
        <strain evidence="7 8">NIO-1109</strain>
    </source>
</reference>
<accession>A0A0V8GEZ5</accession>
<dbReference type="PANTHER" id="PTHR43133:SF60">
    <property type="entry name" value="RNA POLYMERASE SIGMA FACTOR SIGV"/>
    <property type="match status" value="1"/>
</dbReference>
<dbReference type="InterPro" id="IPR013324">
    <property type="entry name" value="RNA_pol_sigma_r3/r4-like"/>
</dbReference>
<dbReference type="GO" id="GO:0016987">
    <property type="term" value="F:sigma factor activity"/>
    <property type="evidence" value="ECO:0007669"/>
    <property type="project" value="UniProtKB-KW"/>
</dbReference>
<keyword evidence="3" id="KW-0731">Sigma factor</keyword>
<dbReference type="Pfam" id="PF04542">
    <property type="entry name" value="Sigma70_r2"/>
    <property type="match status" value="1"/>
</dbReference>
<comment type="similarity">
    <text evidence="1">Belongs to the sigma-70 factor family. ECF subfamily.</text>
</comment>
<dbReference type="SUPFAM" id="SSF88659">
    <property type="entry name" value="Sigma3 and sigma4 domains of RNA polymerase sigma factors"/>
    <property type="match status" value="1"/>
</dbReference>
<dbReference type="Gene3D" id="1.10.1740.10">
    <property type="match status" value="1"/>
</dbReference>
<dbReference type="InterPro" id="IPR013249">
    <property type="entry name" value="RNA_pol_sigma70_r4_t2"/>
</dbReference>
<keyword evidence="2" id="KW-0805">Transcription regulation</keyword>
<evidence type="ECO:0000259" key="6">
    <source>
        <dbReference type="Pfam" id="PF08281"/>
    </source>
</evidence>
<dbReference type="InterPro" id="IPR036388">
    <property type="entry name" value="WH-like_DNA-bd_sf"/>
</dbReference>
<evidence type="ECO:0000313" key="8">
    <source>
        <dbReference type="Proteomes" id="UP000053797"/>
    </source>
</evidence>
<evidence type="ECO:0000256" key="3">
    <source>
        <dbReference type="ARBA" id="ARBA00023082"/>
    </source>
</evidence>
<dbReference type="SUPFAM" id="SSF88946">
    <property type="entry name" value="Sigma2 domain of RNA polymerase sigma factors"/>
    <property type="match status" value="1"/>
</dbReference>
<dbReference type="InterPro" id="IPR013325">
    <property type="entry name" value="RNA_pol_sigma_r2"/>
</dbReference>
<dbReference type="PANTHER" id="PTHR43133">
    <property type="entry name" value="RNA POLYMERASE ECF-TYPE SIGMA FACTO"/>
    <property type="match status" value="1"/>
</dbReference>
<dbReference type="AlphaFoldDB" id="A0A0V8GEZ5"/>
<dbReference type="InterPro" id="IPR039425">
    <property type="entry name" value="RNA_pol_sigma-70-like"/>
</dbReference>
<dbReference type="GO" id="GO:0006352">
    <property type="term" value="P:DNA-templated transcription initiation"/>
    <property type="evidence" value="ECO:0007669"/>
    <property type="project" value="InterPro"/>
</dbReference>
<feature type="domain" description="RNA polymerase sigma factor 70 region 4 type 2" evidence="6">
    <location>
        <begin position="107"/>
        <end position="156"/>
    </location>
</feature>
<dbReference type="Gene3D" id="1.10.10.10">
    <property type="entry name" value="Winged helix-like DNA-binding domain superfamily/Winged helix DNA-binding domain"/>
    <property type="match status" value="1"/>
</dbReference>
<dbReference type="EMBL" id="LNQL01000003">
    <property type="protein sequence ID" value="KSU48844.1"/>
    <property type="molecule type" value="Genomic_DNA"/>
</dbReference>
<evidence type="ECO:0000259" key="5">
    <source>
        <dbReference type="Pfam" id="PF04542"/>
    </source>
</evidence>
<keyword evidence="4" id="KW-0804">Transcription</keyword>
<feature type="domain" description="RNA polymerase sigma-70 region 2" evidence="5">
    <location>
        <begin position="18"/>
        <end position="82"/>
    </location>
</feature>
<organism evidence="7 8">
    <name type="scientific">Exiguobacterium indicum</name>
    <dbReference type="NCBI Taxonomy" id="296995"/>
    <lineage>
        <taxon>Bacteria</taxon>
        <taxon>Bacillati</taxon>
        <taxon>Bacillota</taxon>
        <taxon>Bacilli</taxon>
        <taxon>Bacillales</taxon>
        <taxon>Bacillales Family XII. Incertae Sedis</taxon>
        <taxon>Exiguobacterium</taxon>
    </lineage>
</organism>
<dbReference type="InterPro" id="IPR007627">
    <property type="entry name" value="RNA_pol_sigma70_r2"/>
</dbReference>
<dbReference type="InterPro" id="IPR014284">
    <property type="entry name" value="RNA_pol_sigma-70_dom"/>
</dbReference>
<dbReference type="Proteomes" id="UP000053797">
    <property type="component" value="Unassembled WGS sequence"/>
</dbReference>
<dbReference type="GO" id="GO:0003677">
    <property type="term" value="F:DNA binding"/>
    <property type="evidence" value="ECO:0007669"/>
    <property type="project" value="InterPro"/>
</dbReference>
<dbReference type="NCBIfam" id="TIGR02937">
    <property type="entry name" value="sigma70-ECF"/>
    <property type="match status" value="1"/>
</dbReference>